<keyword evidence="7" id="KW-0862">Zinc</keyword>
<gene>
    <name evidence="11" type="ORF">BDFB_008422</name>
</gene>
<evidence type="ECO:0000256" key="2">
    <source>
        <dbReference type="ARBA" id="ARBA00004401"/>
    </source>
</evidence>
<keyword evidence="12" id="KW-1185">Reference proteome</keyword>
<evidence type="ECO:0000256" key="4">
    <source>
        <dbReference type="ARBA" id="ARBA00022670"/>
    </source>
</evidence>
<evidence type="ECO:0000256" key="5">
    <source>
        <dbReference type="ARBA" id="ARBA00022723"/>
    </source>
</evidence>
<proteinExistence type="inferred from homology"/>
<keyword evidence="6" id="KW-0378">Hydrolase</keyword>
<evidence type="ECO:0000256" key="7">
    <source>
        <dbReference type="ARBA" id="ARBA00022833"/>
    </source>
</evidence>
<reference evidence="11 12" key="1">
    <citation type="submission" date="2017-03" db="EMBL/GenBank/DDBJ databases">
        <title>Genome of the blue death feigning beetle - Asbolus verrucosus.</title>
        <authorList>
            <person name="Rider S.D."/>
        </authorList>
    </citation>
    <scope>NUCLEOTIDE SEQUENCE [LARGE SCALE GENOMIC DNA]</scope>
    <source>
        <strain evidence="11">Butters</strain>
        <tissue evidence="11">Head and leg muscle</tissue>
    </source>
</reference>
<evidence type="ECO:0000259" key="9">
    <source>
        <dbReference type="Pfam" id="PF01431"/>
    </source>
</evidence>
<comment type="subcellular location">
    <subcellularLocation>
        <location evidence="2">Cell membrane</location>
        <topology evidence="2">Single-pass type II membrane protein</topology>
    </subcellularLocation>
</comment>
<evidence type="ECO:0000256" key="3">
    <source>
        <dbReference type="ARBA" id="ARBA00007357"/>
    </source>
</evidence>
<keyword evidence="4" id="KW-0645">Protease</keyword>
<keyword evidence="8" id="KW-0482">Metalloprotease</keyword>
<accession>A0A482VMJ6</accession>
<comment type="caution">
    <text evidence="11">The sequence shown here is derived from an EMBL/GenBank/DDBJ whole genome shotgun (WGS) entry which is preliminary data.</text>
</comment>
<dbReference type="Pfam" id="PF05649">
    <property type="entry name" value="Peptidase_M13_N"/>
    <property type="match status" value="1"/>
</dbReference>
<dbReference type="Gene3D" id="1.10.1380.10">
    <property type="entry name" value="Neutral endopeptidase , domain2"/>
    <property type="match status" value="2"/>
</dbReference>
<comment type="similarity">
    <text evidence="3">Belongs to the peptidase M13 family.</text>
</comment>
<dbReference type="SUPFAM" id="SSF55486">
    <property type="entry name" value="Metalloproteases ('zincins'), catalytic domain"/>
    <property type="match status" value="1"/>
</dbReference>
<evidence type="ECO:0000313" key="11">
    <source>
        <dbReference type="EMBL" id="RZC34171.1"/>
    </source>
</evidence>
<comment type="cofactor">
    <cofactor evidence="1">
        <name>Zn(2+)</name>
        <dbReference type="ChEBI" id="CHEBI:29105"/>
    </cofactor>
</comment>
<name>A0A482VMJ6_ASBVE</name>
<dbReference type="PROSITE" id="PS51885">
    <property type="entry name" value="NEPRILYSIN"/>
    <property type="match status" value="1"/>
</dbReference>
<dbReference type="EMBL" id="QDEB01082394">
    <property type="protein sequence ID" value="RZC34171.1"/>
    <property type="molecule type" value="Genomic_DNA"/>
</dbReference>
<keyword evidence="5" id="KW-0479">Metal-binding</keyword>
<dbReference type="Pfam" id="PF01431">
    <property type="entry name" value="Peptidase_M13"/>
    <property type="match status" value="1"/>
</dbReference>
<evidence type="ECO:0000259" key="10">
    <source>
        <dbReference type="Pfam" id="PF05649"/>
    </source>
</evidence>
<dbReference type="GO" id="GO:0005886">
    <property type="term" value="C:plasma membrane"/>
    <property type="evidence" value="ECO:0007669"/>
    <property type="project" value="UniProtKB-SubCell"/>
</dbReference>
<evidence type="ECO:0000256" key="8">
    <source>
        <dbReference type="ARBA" id="ARBA00023049"/>
    </source>
</evidence>
<feature type="domain" description="Peptidase M13 C-terminal" evidence="9">
    <location>
        <begin position="511"/>
        <end position="704"/>
    </location>
</feature>
<dbReference type="Gene3D" id="3.40.390.10">
    <property type="entry name" value="Collagenase (Catalytic Domain)"/>
    <property type="match status" value="2"/>
</dbReference>
<dbReference type="InterPro" id="IPR008753">
    <property type="entry name" value="Peptidase_M13_N"/>
</dbReference>
<evidence type="ECO:0000256" key="1">
    <source>
        <dbReference type="ARBA" id="ARBA00001947"/>
    </source>
</evidence>
<organism evidence="11 12">
    <name type="scientific">Asbolus verrucosus</name>
    <name type="common">Desert ironclad beetle</name>
    <dbReference type="NCBI Taxonomy" id="1661398"/>
    <lineage>
        <taxon>Eukaryota</taxon>
        <taxon>Metazoa</taxon>
        <taxon>Ecdysozoa</taxon>
        <taxon>Arthropoda</taxon>
        <taxon>Hexapoda</taxon>
        <taxon>Insecta</taxon>
        <taxon>Pterygota</taxon>
        <taxon>Neoptera</taxon>
        <taxon>Endopterygota</taxon>
        <taxon>Coleoptera</taxon>
        <taxon>Polyphaga</taxon>
        <taxon>Cucujiformia</taxon>
        <taxon>Tenebrionidae</taxon>
        <taxon>Pimeliinae</taxon>
        <taxon>Asbolus</taxon>
    </lineage>
</organism>
<feature type="domain" description="Peptidase M13 N-terminal" evidence="10">
    <location>
        <begin position="44"/>
        <end position="440"/>
    </location>
</feature>
<evidence type="ECO:0000313" key="12">
    <source>
        <dbReference type="Proteomes" id="UP000292052"/>
    </source>
</evidence>
<dbReference type="InterPro" id="IPR000718">
    <property type="entry name" value="Peptidase_M13"/>
</dbReference>
<dbReference type="InterPro" id="IPR024079">
    <property type="entry name" value="MetalloPept_cat_dom_sf"/>
</dbReference>
<dbReference type="GO" id="GO:0046872">
    <property type="term" value="F:metal ion binding"/>
    <property type="evidence" value="ECO:0007669"/>
    <property type="project" value="UniProtKB-KW"/>
</dbReference>
<dbReference type="PANTHER" id="PTHR11733">
    <property type="entry name" value="ZINC METALLOPROTEASE FAMILY M13 NEPRILYSIN-RELATED"/>
    <property type="match status" value="1"/>
</dbReference>
<dbReference type="AlphaFoldDB" id="A0A482VMJ6"/>
<dbReference type="GO" id="GO:0004222">
    <property type="term" value="F:metalloendopeptidase activity"/>
    <property type="evidence" value="ECO:0007669"/>
    <property type="project" value="InterPro"/>
</dbReference>
<dbReference type="InterPro" id="IPR018497">
    <property type="entry name" value="Peptidase_M13_C"/>
</dbReference>
<dbReference type="OrthoDB" id="5808441at2759"/>
<dbReference type="Proteomes" id="UP000292052">
    <property type="component" value="Unassembled WGS sequence"/>
</dbReference>
<dbReference type="GO" id="GO:0016485">
    <property type="term" value="P:protein processing"/>
    <property type="evidence" value="ECO:0007669"/>
    <property type="project" value="TreeGrafter"/>
</dbReference>
<dbReference type="InterPro" id="IPR042089">
    <property type="entry name" value="Peptidase_M13_dom_2"/>
</dbReference>
<evidence type="ECO:0000256" key="6">
    <source>
        <dbReference type="ARBA" id="ARBA00022801"/>
    </source>
</evidence>
<protein>
    <submittedName>
        <fullName evidence="11">Endothelin-converting enzyme-like 1</fullName>
    </submittedName>
</protein>
<sequence length="731" mass="84063">MSTTDRIQTRNVNIQEKEEFVCRSVACNATASIILSQMNHSATPCEDFYEFACGGVHQVWKESAEESNAEMLSMQLSDVNDLSPKYLKDFKNFHDSCLEYEDDFNYRERIHGVEQLLETIGKFQLGTETHPSLDLTELVAKLILRQSMPLFDIGIDVDKQSSNLILQLTLPQKSTLRAGLENWSGLLLHKERCLKIQNSQTNGLYLNITGIYDSYQKCQDDFAYYLNSVENVLLELEVFANLQSNQAQLVKEIKDIRFTIEYDVLDSLSLLPRTETFRHFIQKKYDVRKISDLQIQYPVLQWKKLFETLTGHEVETNTLVQVYVGKYFNDMLTSLAKASPLKLNNALLAIHAHDLFINTVLSKEKSNRNLFCFDLSKKLLPDVWAYLVKSVTINEQKYQNVRVTNLFTKLKHNFCNSFQNEAWMDESTKISLISKCRNLSLILFSSVEEATLTKRYQTLNLTGNYQINLIHLLLHYRQTIYSIEGTTISPATVFSYFLDPLSNEPLVVYASNAIAVPVGLMHKASADLPNYVSMARIGFEIARQITRHFDPVGIKYKIHLSPSSKQAYLDFVQSYDDVKSLFSSRILQHKNISFHLTESTSANEMIVDNAAFKLAYDSVESYKSETNDKLLLWLSSTYSREEIFFIAVAQEFCKKTTVLDFMLQVFESRYLPPVLRVENIMGNSEEFTKTFDCAIGSGMNQFEEKLIVKFPYLIKADDENNENDDSFAEDK</sequence>
<dbReference type="PANTHER" id="PTHR11733:SF229">
    <property type="entry name" value="NEPRILYSIN-2-LIKE PROTEIN"/>
    <property type="match status" value="1"/>
</dbReference>